<dbReference type="InterPro" id="IPR007110">
    <property type="entry name" value="Ig-like_dom"/>
</dbReference>
<dbReference type="SMART" id="SM00409">
    <property type="entry name" value="IG"/>
    <property type="match status" value="1"/>
</dbReference>
<sequence length="185" mass="20464">MAFLLHTILFVAIGFSAIYGIKDVPQKHIEAISGETIYLPCNVSINEGDEVVLILWYREDRGTPIYSVDIREGVKKSIKRWSDENIFGERAYFILDKEPGTLSIQSTMYTDSGTYRCRVDFLKAQTRNSKIIVTVIDSDNDSNSVSETAAELRDGDSGSIAVVSEGLAHKKTEKASPGSVIKHTA</sequence>
<dbReference type="SUPFAM" id="SSF48726">
    <property type="entry name" value="Immunoglobulin"/>
    <property type="match status" value="1"/>
</dbReference>
<dbReference type="STRING" id="35570.A0A1I8NLZ5"/>
<dbReference type="Pfam" id="PF07686">
    <property type="entry name" value="V-set"/>
    <property type="match status" value="1"/>
</dbReference>
<feature type="chain" id="PRO_5009325152" description="Ig-like domain-containing protein" evidence="1">
    <location>
        <begin position="21"/>
        <end position="185"/>
    </location>
</feature>
<dbReference type="EnsemblMetazoa" id="SCAU000186-RA">
    <property type="protein sequence ID" value="SCAU000186-PA"/>
    <property type="gene ID" value="SCAU000186"/>
</dbReference>
<feature type="domain" description="Ig-like" evidence="2">
    <location>
        <begin position="34"/>
        <end position="134"/>
    </location>
</feature>
<proteinExistence type="predicted"/>
<feature type="signal peptide" evidence="1">
    <location>
        <begin position="1"/>
        <end position="20"/>
    </location>
</feature>
<reference evidence="3" key="1">
    <citation type="submission" date="2020-05" db="UniProtKB">
        <authorList>
            <consortium name="EnsemblMetazoa"/>
        </authorList>
    </citation>
    <scope>IDENTIFICATION</scope>
    <source>
        <strain evidence="3">USDA</strain>
    </source>
</reference>
<dbReference type="PROSITE" id="PS50835">
    <property type="entry name" value="IG_LIKE"/>
    <property type="match status" value="1"/>
</dbReference>
<dbReference type="PANTHER" id="PTHR23278">
    <property type="entry name" value="SIDESTEP PROTEIN"/>
    <property type="match status" value="1"/>
</dbReference>
<dbReference type="AlphaFoldDB" id="A0A1I8NLZ5"/>
<accession>A0A1I8NLZ5</accession>
<evidence type="ECO:0000256" key="1">
    <source>
        <dbReference type="SAM" id="SignalP"/>
    </source>
</evidence>
<dbReference type="Gene3D" id="2.60.40.10">
    <property type="entry name" value="Immunoglobulins"/>
    <property type="match status" value="1"/>
</dbReference>
<evidence type="ECO:0000313" key="4">
    <source>
        <dbReference type="Proteomes" id="UP000095300"/>
    </source>
</evidence>
<dbReference type="InterPro" id="IPR036179">
    <property type="entry name" value="Ig-like_dom_sf"/>
</dbReference>
<protein>
    <recommendedName>
        <fullName evidence="2">Ig-like domain-containing protein</fullName>
    </recommendedName>
</protein>
<evidence type="ECO:0000313" key="3">
    <source>
        <dbReference type="EnsemblMetazoa" id="SCAU000186-PA"/>
    </source>
</evidence>
<keyword evidence="1" id="KW-0732">Signal</keyword>
<evidence type="ECO:0000259" key="2">
    <source>
        <dbReference type="PROSITE" id="PS50835"/>
    </source>
</evidence>
<dbReference type="InterPro" id="IPR003599">
    <property type="entry name" value="Ig_sub"/>
</dbReference>
<gene>
    <name evidence="3" type="primary">106084230</name>
</gene>
<dbReference type="VEuPathDB" id="VectorBase:SCAU000186"/>
<keyword evidence="4" id="KW-1185">Reference proteome</keyword>
<dbReference type="PANTHER" id="PTHR23278:SF25">
    <property type="entry name" value="GH14967P"/>
    <property type="match status" value="1"/>
</dbReference>
<dbReference type="InterPro" id="IPR013106">
    <property type="entry name" value="Ig_V-set"/>
</dbReference>
<dbReference type="Proteomes" id="UP000095300">
    <property type="component" value="Unassembled WGS sequence"/>
</dbReference>
<dbReference type="InterPro" id="IPR013783">
    <property type="entry name" value="Ig-like_fold"/>
</dbReference>
<organism evidence="3 4">
    <name type="scientific">Stomoxys calcitrans</name>
    <name type="common">Stable fly</name>
    <name type="synonym">Conops calcitrans</name>
    <dbReference type="NCBI Taxonomy" id="35570"/>
    <lineage>
        <taxon>Eukaryota</taxon>
        <taxon>Metazoa</taxon>
        <taxon>Ecdysozoa</taxon>
        <taxon>Arthropoda</taxon>
        <taxon>Hexapoda</taxon>
        <taxon>Insecta</taxon>
        <taxon>Pterygota</taxon>
        <taxon>Neoptera</taxon>
        <taxon>Endopterygota</taxon>
        <taxon>Diptera</taxon>
        <taxon>Brachycera</taxon>
        <taxon>Muscomorpha</taxon>
        <taxon>Muscoidea</taxon>
        <taxon>Muscidae</taxon>
        <taxon>Stomoxys</taxon>
    </lineage>
</organism>
<name>A0A1I8NLZ5_STOCA</name>